<dbReference type="InterPro" id="IPR037219">
    <property type="entry name" value="Peptidase_M41-like"/>
</dbReference>
<gene>
    <name evidence="14 18" type="primary">ftsH</name>
    <name evidence="18" type="ORF">JYU29_17855</name>
</gene>
<dbReference type="Pfam" id="PF17862">
    <property type="entry name" value="AAA_lid_3"/>
    <property type="match status" value="1"/>
</dbReference>
<comment type="function">
    <text evidence="14">Acts as a processive, ATP-dependent zinc metallopeptidase for both cytoplasmic and membrane proteins. Plays a role in the quality control of integral membrane proteins.</text>
</comment>
<dbReference type="PROSITE" id="PS00674">
    <property type="entry name" value="AAA"/>
    <property type="match status" value="1"/>
</dbReference>
<keyword evidence="5 14" id="KW-0812">Transmembrane</keyword>
<dbReference type="InterPro" id="IPR011546">
    <property type="entry name" value="Pept_M41_FtsH_extracell"/>
</dbReference>
<feature type="binding site" evidence="14">
    <location>
        <begin position="197"/>
        <end position="204"/>
    </location>
    <ligand>
        <name>ATP</name>
        <dbReference type="ChEBI" id="CHEBI:30616"/>
    </ligand>
</feature>
<keyword evidence="9 14" id="KW-0862">Zinc</keyword>
<dbReference type="InterPro" id="IPR003593">
    <property type="entry name" value="AAA+_ATPase"/>
</dbReference>
<keyword evidence="8 14" id="KW-0378">Hydrolase</keyword>
<evidence type="ECO:0000256" key="3">
    <source>
        <dbReference type="ARBA" id="ARBA00022475"/>
    </source>
</evidence>
<comment type="subcellular location">
    <subcellularLocation>
        <location evidence="14">Cell membrane</location>
        <topology evidence="14">Multi-pass membrane protein</topology>
        <orientation evidence="14">Cytoplasmic side</orientation>
    </subcellularLocation>
    <subcellularLocation>
        <location evidence="1">Membrane</location>
    </subcellularLocation>
</comment>
<evidence type="ECO:0000256" key="15">
    <source>
        <dbReference type="RuleBase" id="RU003651"/>
    </source>
</evidence>
<keyword evidence="19" id="KW-1185">Reference proteome</keyword>
<dbReference type="InterPro" id="IPR000642">
    <property type="entry name" value="Peptidase_M41"/>
</dbReference>
<dbReference type="InterPro" id="IPR003960">
    <property type="entry name" value="ATPase_AAA_CS"/>
</dbReference>
<proteinExistence type="inferred from homology"/>
<organism evidence="18 19">
    <name type="scientific">Tianweitania aestuarii</name>
    <dbReference type="NCBI Taxonomy" id="2814886"/>
    <lineage>
        <taxon>Bacteria</taxon>
        <taxon>Pseudomonadati</taxon>
        <taxon>Pseudomonadota</taxon>
        <taxon>Alphaproteobacteria</taxon>
        <taxon>Hyphomicrobiales</taxon>
        <taxon>Phyllobacteriaceae</taxon>
        <taxon>Tianweitania</taxon>
    </lineage>
</organism>
<evidence type="ECO:0000256" key="4">
    <source>
        <dbReference type="ARBA" id="ARBA00022670"/>
    </source>
</evidence>
<keyword evidence="3 14" id="KW-1003">Cell membrane</keyword>
<feature type="active site" evidence="14">
    <location>
        <position position="420"/>
    </location>
</feature>
<comment type="caution">
    <text evidence="18">The sequence shown here is derived from an EMBL/GenBank/DDBJ whole genome shotgun (WGS) entry which is preliminary data.</text>
</comment>
<protein>
    <recommendedName>
        <fullName evidence="14">ATP-dependent zinc metalloprotease FtsH</fullName>
        <ecNumber evidence="14">3.4.24.-</ecNumber>
    </recommendedName>
</protein>
<keyword evidence="11 14" id="KW-1133">Transmembrane helix</keyword>
<dbReference type="GO" id="GO:0008237">
    <property type="term" value="F:metallopeptidase activity"/>
    <property type="evidence" value="ECO:0007669"/>
    <property type="project" value="UniProtKB-KW"/>
</dbReference>
<evidence type="ECO:0000256" key="14">
    <source>
        <dbReference type="HAMAP-Rule" id="MF_01458"/>
    </source>
</evidence>
<dbReference type="Gene3D" id="3.40.50.300">
    <property type="entry name" value="P-loop containing nucleotide triphosphate hydrolases"/>
    <property type="match status" value="1"/>
</dbReference>
<feature type="transmembrane region" description="Helical" evidence="14">
    <location>
        <begin position="6"/>
        <end position="25"/>
    </location>
</feature>
<evidence type="ECO:0000256" key="12">
    <source>
        <dbReference type="ARBA" id="ARBA00023049"/>
    </source>
</evidence>
<comment type="similarity">
    <text evidence="15">Belongs to the AAA ATPase family.</text>
</comment>
<dbReference type="SUPFAM" id="SSF52540">
    <property type="entry name" value="P-loop containing nucleoside triphosphate hydrolases"/>
    <property type="match status" value="1"/>
</dbReference>
<dbReference type="InterPro" id="IPR005936">
    <property type="entry name" value="FtsH"/>
</dbReference>
<feature type="compositionally biased region" description="Basic and acidic residues" evidence="16">
    <location>
        <begin position="597"/>
        <end position="609"/>
    </location>
</feature>
<dbReference type="Gene3D" id="3.30.720.210">
    <property type="match status" value="1"/>
</dbReference>
<dbReference type="PANTHER" id="PTHR23076">
    <property type="entry name" value="METALLOPROTEASE M41 FTSH"/>
    <property type="match status" value="1"/>
</dbReference>
<dbReference type="SUPFAM" id="SSF140990">
    <property type="entry name" value="FtsH protease domain-like"/>
    <property type="match status" value="1"/>
</dbReference>
<name>A0ABS5RZV2_9HYPH</name>
<evidence type="ECO:0000256" key="11">
    <source>
        <dbReference type="ARBA" id="ARBA00022989"/>
    </source>
</evidence>
<keyword evidence="10 14" id="KW-0067">ATP-binding</keyword>
<comment type="cofactor">
    <cofactor evidence="14">
        <name>Zn(2+)</name>
        <dbReference type="ChEBI" id="CHEBI:29105"/>
    </cofactor>
    <text evidence="14">Binds 1 zinc ion per subunit.</text>
</comment>
<feature type="transmembrane region" description="Helical" evidence="14">
    <location>
        <begin position="105"/>
        <end position="125"/>
    </location>
</feature>
<evidence type="ECO:0000256" key="7">
    <source>
        <dbReference type="ARBA" id="ARBA00022741"/>
    </source>
</evidence>
<dbReference type="PANTHER" id="PTHR23076:SF97">
    <property type="entry name" value="ATP-DEPENDENT ZINC METALLOPROTEASE YME1L1"/>
    <property type="match status" value="1"/>
</dbReference>
<dbReference type="HAMAP" id="MF_01458">
    <property type="entry name" value="FtsH"/>
    <property type="match status" value="1"/>
</dbReference>
<comment type="similarity">
    <text evidence="14">In the central section; belongs to the AAA ATPase family.</text>
</comment>
<dbReference type="InterPro" id="IPR041569">
    <property type="entry name" value="AAA_lid_3"/>
</dbReference>
<evidence type="ECO:0000259" key="17">
    <source>
        <dbReference type="SMART" id="SM00382"/>
    </source>
</evidence>
<evidence type="ECO:0000256" key="9">
    <source>
        <dbReference type="ARBA" id="ARBA00022833"/>
    </source>
</evidence>
<accession>A0ABS5RZV2</accession>
<dbReference type="Pfam" id="PF06480">
    <property type="entry name" value="FtsH_ext"/>
    <property type="match status" value="1"/>
</dbReference>
<feature type="region of interest" description="Disordered" evidence="16">
    <location>
        <begin position="597"/>
        <end position="647"/>
    </location>
</feature>
<evidence type="ECO:0000256" key="1">
    <source>
        <dbReference type="ARBA" id="ARBA00004370"/>
    </source>
</evidence>
<evidence type="ECO:0000256" key="13">
    <source>
        <dbReference type="ARBA" id="ARBA00023136"/>
    </source>
</evidence>
<evidence type="ECO:0000256" key="16">
    <source>
        <dbReference type="SAM" id="MobiDB-lite"/>
    </source>
</evidence>
<evidence type="ECO:0000313" key="18">
    <source>
        <dbReference type="EMBL" id="MBS9722563.1"/>
    </source>
</evidence>
<dbReference type="Gene3D" id="1.20.58.760">
    <property type="entry name" value="Peptidase M41"/>
    <property type="match status" value="1"/>
</dbReference>
<comment type="similarity">
    <text evidence="2 14">In the C-terminal section; belongs to the peptidase M41 family.</text>
</comment>
<feature type="domain" description="AAA+ ATPase" evidence="17">
    <location>
        <begin position="189"/>
        <end position="328"/>
    </location>
</feature>
<dbReference type="Gene3D" id="1.10.8.60">
    <property type="match status" value="1"/>
</dbReference>
<keyword evidence="13 14" id="KW-0472">Membrane</keyword>
<dbReference type="RefSeq" id="WP_213986212.1">
    <property type="nucleotide sequence ID" value="NZ_JAFMNX010000006.1"/>
</dbReference>
<evidence type="ECO:0000256" key="5">
    <source>
        <dbReference type="ARBA" id="ARBA00022692"/>
    </source>
</evidence>
<comment type="subunit">
    <text evidence="14">Homohexamer.</text>
</comment>
<dbReference type="EMBL" id="JAFMNX010000006">
    <property type="protein sequence ID" value="MBS9722563.1"/>
    <property type="molecule type" value="Genomic_DNA"/>
</dbReference>
<dbReference type="Pfam" id="PF00004">
    <property type="entry name" value="AAA"/>
    <property type="match status" value="1"/>
</dbReference>
<keyword evidence="7 14" id="KW-0547">Nucleotide-binding</keyword>
<dbReference type="SMART" id="SM00382">
    <property type="entry name" value="AAA"/>
    <property type="match status" value="1"/>
</dbReference>
<evidence type="ECO:0000256" key="2">
    <source>
        <dbReference type="ARBA" id="ARBA00010044"/>
    </source>
</evidence>
<feature type="binding site" evidence="14">
    <location>
        <position position="423"/>
    </location>
    <ligand>
        <name>Zn(2+)</name>
        <dbReference type="ChEBI" id="CHEBI:29105"/>
        <note>catalytic</note>
    </ligand>
</feature>
<evidence type="ECO:0000256" key="10">
    <source>
        <dbReference type="ARBA" id="ARBA00022840"/>
    </source>
</evidence>
<evidence type="ECO:0000313" key="19">
    <source>
        <dbReference type="Proteomes" id="UP001297272"/>
    </source>
</evidence>
<dbReference type="Pfam" id="PF01434">
    <property type="entry name" value="Peptidase_M41"/>
    <property type="match status" value="1"/>
</dbReference>
<evidence type="ECO:0000256" key="6">
    <source>
        <dbReference type="ARBA" id="ARBA00022723"/>
    </source>
</evidence>
<dbReference type="CDD" id="cd19501">
    <property type="entry name" value="RecA-like_FtsH"/>
    <property type="match status" value="1"/>
</dbReference>
<keyword evidence="6 14" id="KW-0479">Metal-binding</keyword>
<feature type="binding site" evidence="14">
    <location>
        <position position="419"/>
    </location>
    <ligand>
        <name>Zn(2+)</name>
        <dbReference type="ChEBI" id="CHEBI:29105"/>
        <note>catalytic</note>
    </ligand>
</feature>
<feature type="binding site" evidence="14">
    <location>
        <position position="498"/>
    </location>
    <ligand>
        <name>Zn(2+)</name>
        <dbReference type="ChEBI" id="CHEBI:29105"/>
        <note>catalytic</note>
    </ligand>
</feature>
<dbReference type="InterPro" id="IPR027417">
    <property type="entry name" value="P-loop_NTPase"/>
</dbReference>
<dbReference type="NCBIfam" id="TIGR01241">
    <property type="entry name" value="FtsH_fam"/>
    <property type="match status" value="1"/>
</dbReference>
<dbReference type="InterPro" id="IPR003959">
    <property type="entry name" value="ATPase_AAA_core"/>
</dbReference>
<reference evidence="18 19" key="1">
    <citation type="submission" date="2021-03" db="EMBL/GenBank/DDBJ databases">
        <title>Tianweitania aestuarii sp. nov., isolated from a tidal flat.</title>
        <authorList>
            <person name="Park S."/>
            <person name="Yoon J.-H."/>
        </authorList>
    </citation>
    <scope>NUCLEOTIDE SEQUENCE [LARGE SCALE GENOMIC DNA]</scope>
    <source>
        <strain evidence="18 19">BSSL-BM11</strain>
    </source>
</reference>
<keyword evidence="12 14" id="KW-0482">Metalloprotease</keyword>
<dbReference type="Proteomes" id="UP001297272">
    <property type="component" value="Unassembled WGS sequence"/>
</dbReference>
<evidence type="ECO:0000256" key="8">
    <source>
        <dbReference type="ARBA" id="ARBA00022801"/>
    </source>
</evidence>
<dbReference type="EC" id="3.4.24.-" evidence="14"/>
<sequence>MNPNYRNLALWAIIAVLLIALFNLFQTPQQRGASRDVAYSEFLQEVDSGRVKSVTIAGERITGTYTDNQTGFQTYSPGDTNLVQRLEGKNVTINARPESDGQSGILGLLLSWLPMILILGVWIFFMRQMQSGSGRAMGFGKSKAKLLTEAHGRVTFADVAGVDEAKQDLEEIVEFLRDPQKFQRLGGKIPRGVLLVGPPGTGKTLTARAVAGEANVPFFTISGSDFVEMFVGVGASRVRDMFEQAKKNAPCIIFIDEIDAVGRHRGAGLGGGNDEREQTLNQLLVEMDGFEANEGVILIAATNRPDVLDPALLRPGRFDRQVTVPNPDVNGREKILKVHVRNVPLAPNVDLKILARGTPGFSGADLMNLVNEAALMAARRNKRLVTMAEFEDAKDKVMMGAERRSLAMTPEEKKNTAYHEAGHAIIALMLSSTIDPIHKATIIPRGRSLGMVMTLPESDRYNWTYEKAVARLIMLFGGREAEIITFGKEKVTTGASGDIQMATNLARSMVMEWGMSEKLGRVRYKSNDQEVFLGHSVAQSNNMSEETAKLIDEEVRRLIEYGETEARKIITENHDTFISIAEGLLEYETLTGDELRGMMEGKKPSRDIGDDTPPSRGSAVPNAGSGGGRRKKGGEEPEGGMEPQPQG</sequence>
<keyword evidence="4 14" id="KW-0645">Protease</keyword>